<dbReference type="InterPro" id="IPR036291">
    <property type="entry name" value="NAD(P)-bd_dom_sf"/>
</dbReference>
<evidence type="ECO:0000313" key="4">
    <source>
        <dbReference type="EMBL" id="ANZ41926.1"/>
    </source>
</evidence>
<sequence length="242" mass="24478">MGRLADRTAVITGGTAGIGLATARRFIAEGAHVLITGRRPDVLAETVTELGPAATGVCGDASDPGHLTELLEAVRSAGRGLDVLFTNAGSGTFTPFGEVSPDTVDNVLAQNLRAPYLTVQTLAPALNDNASVVLMSSIGATAGLPGLGMYSAAKAGTRSLARTLAVELGGRGVRVNAVSPGYIDTSTDPGAREYQRAGAAGIPLARVGQPEEVAAAVLFLASDDASYVTGSDLFVDGGRNQV</sequence>
<dbReference type="PROSITE" id="PS00061">
    <property type="entry name" value="ADH_SHORT"/>
    <property type="match status" value="1"/>
</dbReference>
<dbReference type="Proteomes" id="UP000093053">
    <property type="component" value="Chromosome"/>
</dbReference>
<dbReference type="PRINTS" id="PR00081">
    <property type="entry name" value="GDHRDH"/>
</dbReference>
<dbReference type="PANTHER" id="PTHR43477">
    <property type="entry name" value="DIHYDROANTICAPSIN 7-DEHYDROGENASE"/>
    <property type="match status" value="1"/>
</dbReference>
<dbReference type="RefSeq" id="WP_065920261.1">
    <property type="nucleotide sequence ID" value="NZ_CP016793.1"/>
</dbReference>
<gene>
    <name evidence="4" type="ORF">BBK82_44345</name>
</gene>
<feature type="domain" description="Ketoreductase" evidence="3">
    <location>
        <begin position="7"/>
        <end position="181"/>
    </location>
</feature>
<dbReference type="Pfam" id="PF13561">
    <property type="entry name" value="adh_short_C2"/>
    <property type="match status" value="1"/>
</dbReference>
<dbReference type="FunFam" id="3.40.50.720:FF:000084">
    <property type="entry name" value="Short-chain dehydrogenase reductase"/>
    <property type="match status" value="1"/>
</dbReference>
<dbReference type="SMART" id="SM00822">
    <property type="entry name" value="PKS_KR"/>
    <property type="match status" value="1"/>
</dbReference>
<dbReference type="GO" id="GO:0016491">
    <property type="term" value="F:oxidoreductase activity"/>
    <property type="evidence" value="ECO:0007669"/>
    <property type="project" value="UniProtKB-KW"/>
</dbReference>
<evidence type="ECO:0000256" key="1">
    <source>
        <dbReference type="ARBA" id="ARBA00006484"/>
    </source>
</evidence>
<dbReference type="STRING" id="1586287.BBK82_44345"/>
<keyword evidence="5" id="KW-1185">Reference proteome</keyword>
<organism evidence="4 5">
    <name type="scientific">Lentzea guizhouensis</name>
    <dbReference type="NCBI Taxonomy" id="1586287"/>
    <lineage>
        <taxon>Bacteria</taxon>
        <taxon>Bacillati</taxon>
        <taxon>Actinomycetota</taxon>
        <taxon>Actinomycetes</taxon>
        <taxon>Pseudonocardiales</taxon>
        <taxon>Pseudonocardiaceae</taxon>
        <taxon>Lentzea</taxon>
    </lineage>
</organism>
<comment type="similarity">
    <text evidence="1">Belongs to the short-chain dehydrogenases/reductases (SDR) family.</text>
</comment>
<dbReference type="SUPFAM" id="SSF51735">
    <property type="entry name" value="NAD(P)-binding Rossmann-fold domains"/>
    <property type="match status" value="1"/>
</dbReference>
<name>A0A1B2HW08_9PSEU</name>
<reference evidence="4 5" key="1">
    <citation type="submission" date="2016-07" db="EMBL/GenBank/DDBJ databases">
        <title>Complete genome sequence of the Lentzea guizhouensis DHS C013.</title>
        <authorList>
            <person name="Cao C."/>
        </authorList>
    </citation>
    <scope>NUCLEOTIDE SEQUENCE [LARGE SCALE GENOMIC DNA]</scope>
    <source>
        <strain evidence="4 5">DHS C013</strain>
    </source>
</reference>
<evidence type="ECO:0000313" key="5">
    <source>
        <dbReference type="Proteomes" id="UP000093053"/>
    </source>
</evidence>
<dbReference type="InterPro" id="IPR057326">
    <property type="entry name" value="KR_dom"/>
</dbReference>
<evidence type="ECO:0000259" key="3">
    <source>
        <dbReference type="SMART" id="SM00822"/>
    </source>
</evidence>
<dbReference type="EMBL" id="CP016793">
    <property type="protein sequence ID" value="ANZ41926.1"/>
    <property type="molecule type" value="Genomic_DNA"/>
</dbReference>
<keyword evidence="2" id="KW-0560">Oxidoreductase</keyword>
<protein>
    <submittedName>
        <fullName evidence="4">Short-chain dehydrogenase</fullName>
    </submittedName>
</protein>
<dbReference type="OrthoDB" id="9803333at2"/>
<dbReference type="PANTHER" id="PTHR43477:SF1">
    <property type="entry name" value="DIHYDROANTICAPSIN 7-DEHYDROGENASE"/>
    <property type="match status" value="1"/>
</dbReference>
<evidence type="ECO:0000256" key="2">
    <source>
        <dbReference type="ARBA" id="ARBA00023002"/>
    </source>
</evidence>
<dbReference type="InterPro" id="IPR002347">
    <property type="entry name" value="SDR_fam"/>
</dbReference>
<dbReference type="AlphaFoldDB" id="A0A1B2HW08"/>
<dbReference type="PRINTS" id="PR00080">
    <property type="entry name" value="SDRFAMILY"/>
</dbReference>
<dbReference type="InterPro" id="IPR051122">
    <property type="entry name" value="SDR_DHRS6-like"/>
</dbReference>
<dbReference type="Gene3D" id="3.40.50.720">
    <property type="entry name" value="NAD(P)-binding Rossmann-like Domain"/>
    <property type="match status" value="1"/>
</dbReference>
<accession>A0A1B2HW08</accession>
<proteinExistence type="inferred from homology"/>
<dbReference type="KEGG" id="led:BBK82_44345"/>
<dbReference type="InterPro" id="IPR020904">
    <property type="entry name" value="Sc_DH/Rdtase_CS"/>
</dbReference>
<dbReference type="CDD" id="cd05233">
    <property type="entry name" value="SDR_c"/>
    <property type="match status" value="1"/>
</dbReference>